<evidence type="ECO:0000256" key="1">
    <source>
        <dbReference type="SAM" id="Coils"/>
    </source>
</evidence>
<feature type="coiled-coil region" evidence="1">
    <location>
        <begin position="57"/>
        <end position="84"/>
    </location>
</feature>
<accession>A0A8X6WZE3</accession>
<name>A0A8X6WZE3_9ARAC</name>
<dbReference type="GO" id="GO:0071897">
    <property type="term" value="P:DNA biosynthetic process"/>
    <property type="evidence" value="ECO:0007669"/>
    <property type="project" value="UniProtKB-ARBA"/>
</dbReference>
<dbReference type="Proteomes" id="UP000886998">
    <property type="component" value="Unassembled WGS sequence"/>
</dbReference>
<comment type="caution">
    <text evidence="3">The sequence shown here is derived from an EMBL/GenBank/DDBJ whole genome shotgun (WGS) entry which is preliminary data.</text>
</comment>
<evidence type="ECO:0000313" key="4">
    <source>
        <dbReference type="Proteomes" id="UP000886998"/>
    </source>
</evidence>
<evidence type="ECO:0000259" key="2">
    <source>
        <dbReference type="Pfam" id="PF17919"/>
    </source>
</evidence>
<dbReference type="Pfam" id="PF17919">
    <property type="entry name" value="RT_RNaseH_2"/>
    <property type="match status" value="1"/>
</dbReference>
<dbReference type="PANTHER" id="PTHR34072">
    <property type="entry name" value="ENZYMATIC POLYPROTEIN-RELATED"/>
    <property type="match status" value="1"/>
</dbReference>
<protein>
    <submittedName>
        <fullName evidence="3">Transposon Tf2-6 polyprotein</fullName>
    </submittedName>
</protein>
<keyword evidence="1" id="KW-0175">Coiled coil</keyword>
<dbReference type="InterPro" id="IPR041577">
    <property type="entry name" value="RT_RNaseH_2"/>
</dbReference>
<sequence length="192" mass="22075">MSFFLKGEKEDLLELATELCLEVAVDMIKPMLKNLITKSAGYDEGNSPKFSNEGIIEERKERELLEERKRRDSLEIEKLRIEAQIGLNQEILSRNNRTPKYILKDELDFSHILDSQVKNDLTRIISSYKPGKKTELHTDTIQQGYGAALLQEGDDGRLHPVYNMSKKTNTAEEKYSNYELEVLDIVAALKKL</sequence>
<dbReference type="SUPFAM" id="SSF56672">
    <property type="entry name" value="DNA/RNA polymerases"/>
    <property type="match status" value="1"/>
</dbReference>
<evidence type="ECO:0000313" key="3">
    <source>
        <dbReference type="EMBL" id="GFY42656.1"/>
    </source>
</evidence>
<dbReference type="AlphaFoldDB" id="A0A8X6WZE3"/>
<proteinExistence type="predicted"/>
<gene>
    <name evidence="3" type="primary">Tf2-6_103</name>
    <name evidence="3" type="ORF">TNIN_407441</name>
</gene>
<reference evidence="3" key="1">
    <citation type="submission" date="2020-08" db="EMBL/GenBank/DDBJ databases">
        <title>Multicomponent nature underlies the extraordinary mechanical properties of spider dragline silk.</title>
        <authorList>
            <person name="Kono N."/>
            <person name="Nakamura H."/>
            <person name="Mori M."/>
            <person name="Yoshida Y."/>
            <person name="Ohtoshi R."/>
            <person name="Malay A.D."/>
            <person name="Moran D.A.P."/>
            <person name="Tomita M."/>
            <person name="Numata K."/>
            <person name="Arakawa K."/>
        </authorList>
    </citation>
    <scope>NUCLEOTIDE SEQUENCE</scope>
</reference>
<keyword evidence="4" id="KW-1185">Reference proteome</keyword>
<feature type="domain" description="Reverse transcriptase/retrotransposon-derived protein RNase H-like" evidence="2">
    <location>
        <begin position="123"/>
        <end position="191"/>
    </location>
</feature>
<organism evidence="3 4">
    <name type="scientific">Trichonephila inaurata madagascariensis</name>
    <dbReference type="NCBI Taxonomy" id="2747483"/>
    <lineage>
        <taxon>Eukaryota</taxon>
        <taxon>Metazoa</taxon>
        <taxon>Ecdysozoa</taxon>
        <taxon>Arthropoda</taxon>
        <taxon>Chelicerata</taxon>
        <taxon>Arachnida</taxon>
        <taxon>Araneae</taxon>
        <taxon>Araneomorphae</taxon>
        <taxon>Entelegynae</taxon>
        <taxon>Araneoidea</taxon>
        <taxon>Nephilidae</taxon>
        <taxon>Trichonephila</taxon>
        <taxon>Trichonephila inaurata</taxon>
    </lineage>
</organism>
<dbReference type="OrthoDB" id="8060624at2759"/>
<dbReference type="PANTHER" id="PTHR34072:SF52">
    <property type="entry name" value="RIBONUCLEASE H"/>
    <property type="match status" value="1"/>
</dbReference>
<dbReference type="InterPro" id="IPR043502">
    <property type="entry name" value="DNA/RNA_pol_sf"/>
</dbReference>
<dbReference type="EMBL" id="BMAV01003210">
    <property type="protein sequence ID" value="GFY42656.1"/>
    <property type="molecule type" value="Genomic_DNA"/>
</dbReference>